<dbReference type="PANTHER" id="PTHR12149">
    <property type="entry name" value="FRUCTOSAMINE 3 KINASE-RELATED PROTEIN"/>
    <property type="match status" value="1"/>
</dbReference>
<dbReference type="GO" id="GO:0016301">
    <property type="term" value="F:kinase activity"/>
    <property type="evidence" value="ECO:0007669"/>
    <property type="project" value="UniProtKB-UniRule"/>
</dbReference>
<keyword evidence="2" id="KW-0808">Transferase</keyword>
<dbReference type="Proteomes" id="UP000264120">
    <property type="component" value="Chromosome"/>
</dbReference>
<dbReference type="OrthoDB" id="5291879at2"/>
<proteinExistence type="inferred from homology"/>
<dbReference type="SUPFAM" id="SSF56112">
    <property type="entry name" value="Protein kinase-like (PK-like)"/>
    <property type="match status" value="1"/>
</dbReference>
<dbReference type="PANTHER" id="PTHR12149:SF8">
    <property type="entry name" value="PROTEIN-RIBULOSAMINE 3-KINASE"/>
    <property type="match status" value="1"/>
</dbReference>
<evidence type="ECO:0000313" key="3">
    <source>
        <dbReference type="EMBL" id="AXY21627.1"/>
    </source>
</evidence>
<accession>A0A347W9T4</accession>
<dbReference type="KEGG" id="ksc:CD178_00825"/>
<protein>
    <submittedName>
        <fullName evidence="3">Fructosamine kinase</fullName>
    </submittedName>
</protein>
<name>A0A347W9T4_9PROT</name>
<dbReference type="EMBL" id="CP023036">
    <property type="protein sequence ID" value="AXY21627.1"/>
    <property type="molecule type" value="Genomic_DNA"/>
</dbReference>
<evidence type="ECO:0000256" key="1">
    <source>
        <dbReference type="ARBA" id="ARBA00009460"/>
    </source>
</evidence>
<gene>
    <name evidence="3" type="ORF">CD178_00825</name>
</gene>
<dbReference type="InterPro" id="IPR011009">
    <property type="entry name" value="Kinase-like_dom_sf"/>
</dbReference>
<keyword evidence="4" id="KW-1185">Reference proteome</keyword>
<dbReference type="RefSeq" id="WP_118962559.1">
    <property type="nucleotide sequence ID" value="NZ_CP023036.1"/>
</dbReference>
<dbReference type="Gene3D" id="3.90.1200.10">
    <property type="match status" value="1"/>
</dbReference>
<dbReference type="Gene3D" id="3.30.200.20">
    <property type="entry name" value="Phosphorylase Kinase, domain 1"/>
    <property type="match status" value="1"/>
</dbReference>
<organism evidence="3 4">
    <name type="scientific">Komagataeibacter saccharivorans</name>
    <dbReference type="NCBI Taxonomy" id="265959"/>
    <lineage>
        <taxon>Bacteria</taxon>
        <taxon>Pseudomonadati</taxon>
        <taxon>Pseudomonadota</taxon>
        <taxon>Alphaproteobacteria</taxon>
        <taxon>Acetobacterales</taxon>
        <taxon>Acetobacteraceae</taxon>
        <taxon>Komagataeibacter</taxon>
    </lineage>
</organism>
<dbReference type="PIRSF" id="PIRSF006221">
    <property type="entry name" value="Ketosamine-3-kinase"/>
    <property type="match status" value="1"/>
</dbReference>
<keyword evidence="2 3" id="KW-0418">Kinase</keyword>
<dbReference type="Pfam" id="PF03881">
    <property type="entry name" value="Fructosamin_kin"/>
    <property type="match status" value="1"/>
</dbReference>
<dbReference type="AlphaFoldDB" id="A0A347W9T4"/>
<evidence type="ECO:0000256" key="2">
    <source>
        <dbReference type="PIRNR" id="PIRNR006221"/>
    </source>
</evidence>
<dbReference type="InterPro" id="IPR016477">
    <property type="entry name" value="Fructo-/Ketosamine-3-kinase"/>
</dbReference>
<comment type="similarity">
    <text evidence="1 2">Belongs to the fructosamine kinase family.</text>
</comment>
<sequence length="275" mass="30196">MTRLARHGAALLGAQIWNWHPLQGGDTAQTLLLYLNDGRKVVVKNGPDPVEEAAMLRSLGRTGAPVPQVLAVDEDAVVLQYLPPDGRLSGCWDDLGRVLAQVHTGRPEGDAIRYGWHADHAFGDVAVCNEWTENWPEFWARHRIGVHLDHVGPDLARQLENLMRRLPDLLPHKPVPSLLHGDLWGGNVLVSGSRVSGLIDPCCHYGHAEVDLATAGVFDRPSAAFYTAHGGVEAGYEVRFAIYRLWIALVHLRRFGATYMPLVAHYLDVAGAGRA</sequence>
<evidence type="ECO:0000313" key="4">
    <source>
        <dbReference type="Proteomes" id="UP000264120"/>
    </source>
</evidence>
<reference evidence="3 4" key="1">
    <citation type="submission" date="2017-08" db="EMBL/GenBank/DDBJ databases">
        <title>Complete genome sequence of Gluconacetobacter saccharivorans CV1 isolated from Fermented Vinegar.</title>
        <authorList>
            <person name="Kim S.-Y."/>
        </authorList>
    </citation>
    <scope>NUCLEOTIDE SEQUENCE [LARGE SCALE GENOMIC DNA]</scope>
    <source>
        <strain evidence="3 4">CV1</strain>
    </source>
</reference>